<evidence type="ECO:0000313" key="1">
    <source>
        <dbReference type="EMBL" id="KAI0089301.1"/>
    </source>
</evidence>
<proteinExistence type="predicted"/>
<reference evidence="1" key="1">
    <citation type="journal article" date="2021" name="Environ. Microbiol.">
        <title>Gene family expansions and transcriptome signatures uncover fungal adaptations to wood decay.</title>
        <authorList>
            <person name="Hage H."/>
            <person name="Miyauchi S."/>
            <person name="Viragh M."/>
            <person name="Drula E."/>
            <person name="Min B."/>
            <person name="Chaduli D."/>
            <person name="Navarro D."/>
            <person name="Favel A."/>
            <person name="Norest M."/>
            <person name="Lesage-Meessen L."/>
            <person name="Balint B."/>
            <person name="Merenyi Z."/>
            <person name="de Eugenio L."/>
            <person name="Morin E."/>
            <person name="Martinez A.T."/>
            <person name="Baldrian P."/>
            <person name="Stursova M."/>
            <person name="Martinez M.J."/>
            <person name="Novotny C."/>
            <person name="Magnuson J.K."/>
            <person name="Spatafora J.W."/>
            <person name="Maurice S."/>
            <person name="Pangilinan J."/>
            <person name="Andreopoulos W."/>
            <person name="LaButti K."/>
            <person name="Hundley H."/>
            <person name="Na H."/>
            <person name="Kuo A."/>
            <person name="Barry K."/>
            <person name="Lipzen A."/>
            <person name="Henrissat B."/>
            <person name="Riley R."/>
            <person name="Ahrendt S."/>
            <person name="Nagy L.G."/>
            <person name="Grigoriev I.V."/>
            <person name="Martin F."/>
            <person name="Rosso M.N."/>
        </authorList>
    </citation>
    <scope>NUCLEOTIDE SEQUENCE</scope>
    <source>
        <strain evidence="1">CBS 384.51</strain>
    </source>
</reference>
<dbReference type="EMBL" id="MU274911">
    <property type="protein sequence ID" value="KAI0089301.1"/>
    <property type="molecule type" value="Genomic_DNA"/>
</dbReference>
<dbReference type="Proteomes" id="UP001055072">
    <property type="component" value="Unassembled WGS sequence"/>
</dbReference>
<evidence type="ECO:0000313" key="2">
    <source>
        <dbReference type="Proteomes" id="UP001055072"/>
    </source>
</evidence>
<protein>
    <submittedName>
        <fullName evidence="1">GroES-like protein</fullName>
    </submittedName>
</protein>
<comment type="caution">
    <text evidence="1">The sequence shown here is derived from an EMBL/GenBank/DDBJ whole genome shotgun (WGS) entry which is preliminary data.</text>
</comment>
<sequence length="351" mass="38446">MSVPTSMRALITLARRAADVQEVPIPDIDDDEILVKVGAVAQNPTDWKHIDNTGHVGTICGCDFSGHVAKVGSKVTNVVVGDHVAGFTHGGYYKDRGAFAEYTKVSGDLVWTIPEHTLTEEEAATFGCAFWTAVQALFHPSRLGMVEPPEEVQHEQWIFIYGGSSSVGMFAIQLAHLADYKVVTVASPRNWELCKSLGADVVLDYHDPHVVDKIKEVAHNNIHLALDTIAIPSSQVLTAKAFGPGPGKMIVIQAPQKDVKDFRDDITIRHTLIYTALGREFFMRQTYLASPEDRNHMAQFLKKVPGFVSAGLIKPNPVKVWKGGLDGINAGLDYMREGKNSGEKVVYRISG</sequence>
<name>A0ACB8U4U3_9APHY</name>
<keyword evidence="2" id="KW-1185">Reference proteome</keyword>
<accession>A0ACB8U4U3</accession>
<organism evidence="1 2">
    <name type="scientific">Irpex rosettiformis</name>
    <dbReference type="NCBI Taxonomy" id="378272"/>
    <lineage>
        <taxon>Eukaryota</taxon>
        <taxon>Fungi</taxon>
        <taxon>Dikarya</taxon>
        <taxon>Basidiomycota</taxon>
        <taxon>Agaricomycotina</taxon>
        <taxon>Agaricomycetes</taxon>
        <taxon>Polyporales</taxon>
        <taxon>Irpicaceae</taxon>
        <taxon>Irpex</taxon>
    </lineage>
</organism>
<gene>
    <name evidence="1" type="ORF">BDY19DRAFT_945101</name>
</gene>